<keyword evidence="2" id="KW-1185">Reference proteome</keyword>
<comment type="caution">
    <text evidence="1">The sequence shown here is derived from an EMBL/GenBank/DDBJ whole genome shotgun (WGS) entry which is preliminary data.</text>
</comment>
<evidence type="ECO:0000313" key="2">
    <source>
        <dbReference type="Proteomes" id="UP000307602"/>
    </source>
</evidence>
<dbReference type="Proteomes" id="UP000307602">
    <property type="component" value="Unassembled WGS sequence"/>
</dbReference>
<protein>
    <submittedName>
        <fullName evidence="1">Uncharacterized protein</fullName>
    </submittedName>
</protein>
<name>A0A4V3P4Z9_9FLAO</name>
<reference evidence="1 2" key="1">
    <citation type="submission" date="2019-04" db="EMBL/GenBank/DDBJ databases">
        <authorList>
            <person name="Liu A."/>
        </authorList>
    </citation>
    <scope>NUCLEOTIDE SEQUENCE [LARGE SCALE GENOMIC DNA]</scope>
    <source>
        <strain evidence="1 2">RZ03</strain>
    </source>
</reference>
<accession>A0A4V3P4Z9</accession>
<dbReference type="AlphaFoldDB" id="A0A4V3P4Z9"/>
<dbReference type="PROSITE" id="PS51257">
    <property type="entry name" value="PROKAR_LIPOPROTEIN"/>
    <property type="match status" value="1"/>
</dbReference>
<sequence length="450" mass="50590">MKYISLVLFIVLFSCNNENEFSPENLDKILSLSIENDGALANGIEEVRVVAEFPNDFTTEDDKKVEFEVFKKSIETIKQDIELVQENSVQRRQASILITHNEADSLRVKATISVNDILISKDVYVHFSEVNLDDIMQLSIENDNALANGIEEVKVIAAFPDDFTTEEDGKVKFEVFKNPSETIEQDIELVQENGVQRRQASLLIKHNEADSLRVKATISVNDILISKEVYVHFSEVNLDDIMQLSIENDNALANGVEDIRVIASFPDDFTTEQDGKVDFQVFKNTPENSAQDIQLVQENGILSRQASIEIKHNKEGSLRVKATISVNEILITKEVNINFSKAYFETINVSSSTLKVQANLFNEIDIFTKLLRDSGTVSLNSKAETVVKDTLGEVRGVFNNYQNKTDSEGKITNKFTLGNDDYVGKLFVIGTSIDEMNEIKSDTLTIYSQN</sequence>
<organism evidence="1 2">
    <name type="scientific">Flavivirga rizhaonensis</name>
    <dbReference type="NCBI Taxonomy" id="2559571"/>
    <lineage>
        <taxon>Bacteria</taxon>
        <taxon>Pseudomonadati</taxon>
        <taxon>Bacteroidota</taxon>
        <taxon>Flavobacteriia</taxon>
        <taxon>Flavobacteriales</taxon>
        <taxon>Flavobacteriaceae</taxon>
        <taxon>Flavivirga</taxon>
    </lineage>
</organism>
<dbReference type="RefSeq" id="WP_135876438.1">
    <property type="nucleotide sequence ID" value="NZ_SRSO01000007.1"/>
</dbReference>
<proteinExistence type="predicted"/>
<dbReference type="EMBL" id="SRSO01000007">
    <property type="protein sequence ID" value="TGV03384.1"/>
    <property type="molecule type" value="Genomic_DNA"/>
</dbReference>
<gene>
    <name evidence="1" type="ORF">EM932_06845</name>
</gene>
<evidence type="ECO:0000313" key="1">
    <source>
        <dbReference type="EMBL" id="TGV03384.1"/>
    </source>
</evidence>
<dbReference type="OrthoDB" id="1435281at2"/>